<feature type="chain" id="PRO_5022964997" evidence="1">
    <location>
        <begin position="24"/>
        <end position="125"/>
    </location>
</feature>
<dbReference type="EMBL" id="VOQR01000001">
    <property type="protein sequence ID" value="TXC71070.1"/>
    <property type="molecule type" value="Genomic_DNA"/>
</dbReference>
<organism evidence="2 3">
    <name type="scientific">Sphingomonas ginsenosidivorax</name>
    <dbReference type="NCBI Taxonomy" id="862135"/>
    <lineage>
        <taxon>Bacteria</taxon>
        <taxon>Pseudomonadati</taxon>
        <taxon>Pseudomonadota</taxon>
        <taxon>Alphaproteobacteria</taxon>
        <taxon>Sphingomonadales</taxon>
        <taxon>Sphingomonadaceae</taxon>
        <taxon>Sphingomonas</taxon>
    </lineage>
</organism>
<evidence type="ECO:0000313" key="3">
    <source>
        <dbReference type="Proteomes" id="UP000321250"/>
    </source>
</evidence>
<feature type="signal peptide" evidence="1">
    <location>
        <begin position="1"/>
        <end position="23"/>
    </location>
</feature>
<protein>
    <submittedName>
        <fullName evidence="2">Uncharacterized protein</fullName>
    </submittedName>
</protein>
<keyword evidence="1" id="KW-0732">Signal</keyword>
<accession>A0A5C6UF82</accession>
<gene>
    <name evidence="2" type="ORF">FSB78_08980</name>
</gene>
<evidence type="ECO:0000313" key="2">
    <source>
        <dbReference type="EMBL" id="TXC71070.1"/>
    </source>
</evidence>
<dbReference type="OrthoDB" id="7427955at2"/>
<dbReference type="AlphaFoldDB" id="A0A5C6UF82"/>
<dbReference type="Proteomes" id="UP000321250">
    <property type="component" value="Unassembled WGS sequence"/>
</dbReference>
<dbReference type="RefSeq" id="WP_147081993.1">
    <property type="nucleotide sequence ID" value="NZ_VOQR01000001.1"/>
</dbReference>
<proteinExistence type="predicted"/>
<keyword evidence="3" id="KW-1185">Reference proteome</keyword>
<name>A0A5C6UF82_9SPHN</name>
<reference evidence="2 3" key="1">
    <citation type="journal article" date="2013" name="Antonie Van Leeuwenhoek">
        <title>Sphingomonas ginsenosidivorax sp. nov., with the ability to transform ginsenosides.</title>
        <authorList>
            <person name="Jin X.F."/>
            <person name="Kim J.K."/>
            <person name="Liu Q.M."/>
            <person name="Kang M.S."/>
            <person name="He D."/>
            <person name="Jin F.X."/>
            <person name="Kim S.C."/>
            <person name="Im W.T."/>
        </authorList>
    </citation>
    <scope>NUCLEOTIDE SEQUENCE [LARGE SCALE GENOMIC DNA]</scope>
    <source>
        <strain evidence="2 3">KHI67</strain>
    </source>
</reference>
<comment type="caution">
    <text evidence="2">The sequence shown here is derived from an EMBL/GenBank/DDBJ whole genome shotgun (WGS) entry which is preliminary data.</text>
</comment>
<sequence length="125" mass="13086">MVPFPLRLGALAAAILTATTASAAPRIDARSRLEHCGSATCLMVTGHRADATAPVMLAGHPVTVLGGRKWRVSVPIETVRAWFPTRARVIAVRLGGVDGEEVAVPLPIGMLGSSIELASLEVRAR</sequence>
<evidence type="ECO:0000256" key="1">
    <source>
        <dbReference type="SAM" id="SignalP"/>
    </source>
</evidence>